<gene>
    <name evidence="5" type="ORF">ElyMa_002558000</name>
</gene>
<dbReference type="GO" id="GO:0005741">
    <property type="term" value="C:mitochondrial outer membrane"/>
    <property type="evidence" value="ECO:0007669"/>
    <property type="project" value="TreeGrafter"/>
</dbReference>
<keyword evidence="6" id="KW-1185">Reference proteome</keyword>
<protein>
    <submittedName>
        <fullName evidence="5">Apoptosis regulator Bcl-2</fullName>
    </submittedName>
</protein>
<keyword evidence="3" id="KW-1133">Transmembrane helix</keyword>
<comment type="caution">
    <text evidence="5">The sequence shown here is derived from an EMBL/GenBank/DDBJ whole genome shotgun (WGS) entry which is preliminary data.</text>
</comment>
<evidence type="ECO:0000256" key="3">
    <source>
        <dbReference type="SAM" id="Phobius"/>
    </source>
</evidence>
<organism evidence="5 6">
    <name type="scientific">Elysia marginata</name>
    <dbReference type="NCBI Taxonomy" id="1093978"/>
    <lineage>
        <taxon>Eukaryota</taxon>
        <taxon>Metazoa</taxon>
        <taxon>Spiralia</taxon>
        <taxon>Lophotrochozoa</taxon>
        <taxon>Mollusca</taxon>
        <taxon>Gastropoda</taxon>
        <taxon>Heterobranchia</taxon>
        <taxon>Euthyneura</taxon>
        <taxon>Panpulmonata</taxon>
        <taxon>Sacoglossa</taxon>
        <taxon>Placobranchoidea</taxon>
        <taxon>Plakobranchidae</taxon>
        <taxon>Elysia</taxon>
    </lineage>
</organism>
<keyword evidence="2" id="KW-0053">Apoptosis</keyword>
<feature type="transmembrane region" description="Helical" evidence="3">
    <location>
        <begin position="165"/>
        <end position="187"/>
    </location>
</feature>
<dbReference type="Gene3D" id="1.10.437.10">
    <property type="entry name" value="Blc2-like"/>
    <property type="match status" value="1"/>
</dbReference>
<evidence type="ECO:0000256" key="1">
    <source>
        <dbReference type="ARBA" id="ARBA00009458"/>
    </source>
</evidence>
<dbReference type="GO" id="GO:0001836">
    <property type="term" value="P:release of cytochrome c from mitochondria"/>
    <property type="evidence" value="ECO:0007669"/>
    <property type="project" value="TreeGrafter"/>
</dbReference>
<sequence length="192" mass="21709">MPSQKNTKSSRVIVQDYINYRLNAGGQVRYVGSSQNTEDLGPEEKAMRSLGDKVVERFHRADISTLLGRVPVTRDNAYLTFRTAADELFEDGHTSWGRIVILVAFAGHLALYYRARGLENIENDVLDWASVYINTHLAVWIYQHGGWRGLAETTQRRDRDNKQKIFKLVMCGFVGGVLGAALIQGILFCKSW</sequence>
<dbReference type="CDD" id="cd06845">
    <property type="entry name" value="Bcl-2_like"/>
    <property type="match status" value="1"/>
</dbReference>
<dbReference type="InterPro" id="IPR036834">
    <property type="entry name" value="Bcl-2-like_sf"/>
</dbReference>
<evidence type="ECO:0000256" key="2">
    <source>
        <dbReference type="ARBA" id="ARBA00022703"/>
    </source>
</evidence>
<dbReference type="PRINTS" id="PR01862">
    <property type="entry name" value="BCL2FAMILY"/>
</dbReference>
<feature type="domain" description="Bcl-2 Bcl-2 homology region 1-3" evidence="4">
    <location>
        <begin position="47"/>
        <end position="147"/>
    </location>
</feature>
<keyword evidence="3" id="KW-0812">Transmembrane</keyword>
<comment type="similarity">
    <text evidence="1">Belongs to the Bcl-2 family.</text>
</comment>
<dbReference type="InterPro" id="IPR046371">
    <property type="entry name" value="Bcl-2_BH1-3"/>
</dbReference>
<dbReference type="GO" id="GO:0008630">
    <property type="term" value="P:intrinsic apoptotic signaling pathway in response to DNA damage"/>
    <property type="evidence" value="ECO:0007669"/>
    <property type="project" value="TreeGrafter"/>
</dbReference>
<dbReference type="PROSITE" id="PS50062">
    <property type="entry name" value="BCL2_FAMILY"/>
    <property type="match status" value="1"/>
</dbReference>
<name>A0AAV4GVW2_9GAST</name>
<proteinExistence type="inferred from homology"/>
<evidence type="ECO:0000313" key="5">
    <source>
        <dbReference type="EMBL" id="GFR90053.1"/>
    </source>
</evidence>
<dbReference type="SUPFAM" id="SSF56854">
    <property type="entry name" value="Bcl-2 inhibitors of programmed cell death"/>
    <property type="match status" value="1"/>
</dbReference>
<reference evidence="5 6" key="1">
    <citation type="journal article" date="2021" name="Elife">
        <title>Chloroplast acquisition without the gene transfer in kleptoplastic sea slugs, Plakobranchus ocellatus.</title>
        <authorList>
            <person name="Maeda T."/>
            <person name="Takahashi S."/>
            <person name="Yoshida T."/>
            <person name="Shimamura S."/>
            <person name="Takaki Y."/>
            <person name="Nagai Y."/>
            <person name="Toyoda A."/>
            <person name="Suzuki Y."/>
            <person name="Arimoto A."/>
            <person name="Ishii H."/>
            <person name="Satoh N."/>
            <person name="Nishiyama T."/>
            <person name="Hasebe M."/>
            <person name="Maruyama T."/>
            <person name="Minagawa J."/>
            <person name="Obokata J."/>
            <person name="Shigenobu S."/>
        </authorList>
    </citation>
    <scope>NUCLEOTIDE SEQUENCE [LARGE SCALE GENOMIC DNA]</scope>
</reference>
<evidence type="ECO:0000259" key="4">
    <source>
        <dbReference type="SMART" id="SM00337"/>
    </source>
</evidence>
<dbReference type="PANTHER" id="PTHR11256">
    <property type="entry name" value="BCL-2 RELATED"/>
    <property type="match status" value="1"/>
</dbReference>
<keyword evidence="3" id="KW-0472">Membrane</keyword>
<dbReference type="AlphaFoldDB" id="A0AAV4GVW2"/>
<dbReference type="InterPro" id="IPR002475">
    <property type="entry name" value="Bcl2-like"/>
</dbReference>
<dbReference type="EMBL" id="BMAT01005259">
    <property type="protein sequence ID" value="GFR90053.1"/>
    <property type="molecule type" value="Genomic_DNA"/>
</dbReference>
<dbReference type="Pfam" id="PF00452">
    <property type="entry name" value="Bcl-2"/>
    <property type="match status" value="1"/>
</dbReference>
<evidence type="ECO:0000313" key="6">
    <source>
        <dbReference type="Proteomes" id="UP000762676"/>
    </source>
</evidence>
<dbReference type="SMART" id="SM00337">
    <property type="entry name" value="BCL"/>
    <property type="match status" value="1"/>
</dbReference>
<dbReference type="InterPro" id="IPR026298">
    <property type="entry name" value="Bcl-2_fam"/>
</dbReference>
<accession>A0AAV4GVW2</accession>
<dbReference type="GO" id="GO:0097192">
    <property type="term" value="P:extrinsic apoptotic signaling pathway in absence of ligand"/>
    <property type="evidence" value="ECO:0007669"/>
    <property type="project" value="TreeGrafter"/>
</dbReference>
<dbReference type="GO" id="GO:0051400">
    <property type="term" value="F:BH domain binding"/>
    <property type="evidence" value="ECO:0007669"/>
    <property type="project" value="TreeGrafter"/>
</dbReference>
<dbReference type="PANTHER" id="PTHR11256:SF50">
    <property type="entry name" value="APOPTOSIS REGULATOR CED-9"/>
    <property type="match status" value="1"/>
</dbReference>
<dbReference type="GO" id="GO:0042981">
    <property type="term" value="P:regulation of apoptotic process"/>
    <property type="evidence" value="ECO:0007669"/>
    <property type="project" value="InterPro"/>
</dbReference>
<dbReference type="Proteomes" id="UP000762676">
    <property type="component" value="Unassembled WGS sequence"/>
</dbReference>